<feature type="transmembrane region" description="Helical" evidence="6">
    <location>
        <begin position="43"/>
        <end position="66"/>
    </location>
</feature>
<evidence type="ECO:0000256" key="2">
    <source>
        <dbReference type="ARBA" id="ARBA00022692"/>
    </source>
</evidence>
<dbReference type="PANTHER" id="PTHR23514:SF13">
    <property type="entry name" value="INNER MEMBRANE PROTEIN YBJJ"/>
    <property type="match status" value="1"/>
</dbReference>
<evidence type="ECO:0000256" key="1">
    <source>
        <dbReference type="ARBA" id="ARBA00004651"/>
    </source>
</evidence>
<accession>A0ABS2REU9</accession>
<dbReference type="InterPro" id="IPR036259">
    <property type="entry name" value="MFS_trans_sf"/>
</dbReference>
<evidence type="ECO:0000313" key="9">
    <source>
        <dbReference type="Proteomes" id="UP000704762"/>
    </source>
</evidence>
<evidence type="ECO:0000313" key="8">
    <source>
        <dbReference type="EMBL" id="MBM7797208.1"/>
    </source>
</evidence>
<dbReference type="CDD" id="cd17393">
    <property type="entry name" value="MFS_MosC_like"/>
    <property type="match status" value="1"/>
</dbReference>
<feature type="transmembrane region" description="Helical" evidence="6">
    <location>
        <begin position="333"/>
        <end position="357"/>
    </location>
</feature>
<evidence type="ECO:0000256" key="3">
    <source>
        <dbReference type="ARBA" id="ARBA00022989"/>
    </source>
</evidence>
<dbReference type="EMBL" id="JAFBCF010000001">
    <property type="protein sequence ID" value="MBM7797208.1"/>
    <property type="molecule type" value="Genomic_DNA"/>
</dbReference>
<feature type="transmembrane region" description="Helical" evidence="6">
    <location>
        <begin position="302"/>
        <end position="321"/>
    </location>
</feature>
<keyword evidence="9" id="KW-1185">Reference proteome</keyword>
<feature type="transmembrane region" description="Helical" evidence="6">
    <location>
        <begin position="363"/>
        <end position="381"/>
    </location>
</feature>
<dbReference type="InterPro" id="IPR020846">
    <property type="entry name" value="MFS_dom"/>
</dbReference>
<organism evidence="8 9">
    <name type="scientific">Microlunatus panaciterrae</name>
    <dbReference type="NCBI Taxonomy" id="400768"/>
    <lineage>
        <taxon>Bacteria</taxon>
        <taxon>Bacillati</taxon>
        <taxon>Actinomycetota</taxon>
        <taxon>Actinomycetes</taxon>
        <taxon>Propionibacteriales</taxon>
        <taxon>Propionibacteriaceae</taxon>
        <taxon>Microlunatus</taxon>
    </lineage>
</organism>
<feature type="transmembrane region" description="Helical" evidence="6">
    <location>
        <begin position="138"/>
        <end position="157"/>
    </location>
</feature>
<dbReference type="Pfam" id="PF07690">
    <property type="entry name" value="MFS_1"/>
    <property type="match status" value="2"/>
</dbReference>
<feature type="transmembrane region" description="Helical" evidence="6">
    <location>
        <begin position="278"/>
        <end position="296"/>
    </location>
</feature>
<feature type="compositionally biased region" description="Basic and acidic residues" evidence="5">
    <location>
        <begin position="411"/>
        <end position="425"/>
    </location>
</feature>
<dbReference type="Gene3D" id="1.20.1250.20">
    <property type="entry name" value="MFS general substrate transporter like domains"/>
    <property type="match status" value="2"/>
</dbReference>
<feature type="region of interest" description="Disordered" evidence="5">
    <location>
        <begin position="390"/>
        <end position="425"/>
    </location>
</feature>
<dbReference type="SUPFAM" id="SSF103473">
    <property type="entry name" value="MFS general substrate transporter"/>
    <property type="match status" value="1"/>
</dbReference>
<feature type="transmembrane region" description="Helical" evidence="6">
    <location>
        <begin position="205"/>
        <end position="225"/>
    </location>
</feature>
<proteinExistence type="predicted"/>
<dbReference type="Proteomes" id="UP000704762">
    <property type="component" value="Unassembled WGS sequence"/>
</dbReference>
<dbReference type="PANTHER" id="PTHR23514">
    <property type="entry name" value="BYPASS OF STOP CODON PROTEIN 6"/>
    <property type="match status" value="1"/>
</dbReference>
<comment type="subcellular location">
    <subcellularLocation>
        <location evidence="1">Cell membrane</location>
        <topology evidence="1">Multi-pass membrane protein</topology>
    </subcellularLocation>
</comment>
<keyword evidence="4 6" id="KW-0472">Membrane</keyword>
<feature type="transmembrane region" description="Helical" evidence="6">
    <location>
        <begin position="12"/>
        <end position="31"/>
    </location>
</feature>
<keyword evidence="2 6" id="KW-0812">Transmembrane</keyword>
<feature type="domain" description="Major facilitator superfamily (MFS) profile" evidence="7">
    <location>
        <begin position="9"/>
        <end position="389"/>
    </location>
</feature>
<dbReference type="InterPro" id="IPR011701">
    <property type="entry name" value="MFS"/>
</dbReference>
<keyword evidence="3 6" id="KW-1133">Transmembrane helix</keyword>
<reference evidence="8 9" key="1">
    <citation type="submission" date="2021-01" db="EMBL/GenBank/DDBJ databases">
        <title>Sequencing the genomes of 1000 actinobacteria strains.</title>
        <authorList>
            <person name="Klenk H.-P."/>
        </authorList>
    </citation>
    <scope>NUCLEOTIDE SEQUENCE [LARGE SCALE GENOMIC DNA]</scope>
    <source>
        <strain evidence="8 9">DSM 18662</strain>
    </source>
</reference>
<feature type="transmembrane region" description="Helical" evidence="6">
    <location>
        <begin position="163"/>
        <end position="184"/>
    </location>
</feature>
<sequence length="425" mass="43064">MSAAEVKKARLAVSAMFFSNGVIFANVLPRYPELKASLGLSNAALGTALAAHPVGALLAGLFAGWLVSRWGSARVPVVGTLVLAVAFTAIGWAPSWVLLALAFFVCGMLDSVIDIGSNAHGLRVQRLLGRSIINSLHGVWSVGAVVGGLMGSAAAGLRIPIKIHLGVVGVLMIILALVVSRWMLAGPDRVADHLERTPTSAGVGARRMAVRLLAIGGIAVVGAAVEDVGNSWGALWVTAGLGAPVAAAGSGFVAMMGAMTVGRFLGDPAVERLGPRRVTRLGMILAAAGLGVAVAWPGLVTTYVGFALAGLGAAVMIPMAMHAADEVPGLGNGVGLAVVGWITRVGFLLSPPVIGVIADQTSLRFGLAVAPLAALAGLLLTRTISPAGVHHQEAQGGPTAAPKLNNATVPDSREVRPGRAGSDDR</sequence>
<dbReference type="InterPro" id="IPR051788">
    <property type="entry name" value="MFS_Transporter"/>
</dbReference>
<evidence type="ECO:0000256" key="5">
    <source>
        <dbReference type="SAM" id="MobiDB-lite"/>
    </source>
</evidence>
<gene>
    <name evidence="8" type="ORF">JOE57_000129</name>
</gene>
<protein>
    <submittedName>
        <fullName evidence="8">MFS family permease</fullName>
    </submittedName>
</protein>
<evidence type="ECO:0000259" key="7">
    <source>
        <dbReference type="PROSITE" id="PS50850"/>
    </source>
</evidence>
<evidence type="ECO:0000256" key="4">
    <source>
        <dbReference type="ARBA" id="ARBA00023136"/>
    </source>
</evidence>
<evidence type="ECO:0000256" key="6">
    <source>
        <dbReference type="SAM" id="Phobius"/>
    </source>
</evidence>
<comment type="caution">
    <text evidence="8">The sequence shown here is derived from an EMBL/GenBank/DDBJ whole genome shotgun (WGS) entry which is preliminary data.</text>
</comment>
<dbReference type="PROSITE" id="PS50850">
    <property type="entry name" value="MFS"/>
    <property type="match status" value="1"/>
</dbReference>
<dbReference type="RefSeq" id="WP_204915930.1">
    <property type="nucleotide sequence ID" value="NZ_BAAAQP010000003.1"/>
</dbReference>
<name>A0ABS2REU9_9ACTN</name>